<gene>
    <name evidence="1" type="ORF">PILCRDRAFT_824783</name>
</gene>
<reference evidence="2" key="2">
    <citation type="submission" date="2015-01" db="EMBL/GenBank/DDBJ databases">
        <title>Evolutionary Origins and Diversification of the Mycorrhizal Mutualists.</title>
        <authorList>
            <consortium name="DOE Joint Genome Institute"/>
            <consortium name="Mycorrhizal Genomics Consortium"/>
            <person name="Kohler A."/>
            <person name="Kuo A."/>
            <person name="Nagy L.G."/>
            <person name="Floudas D."/>
            <person name="Copeland A."/>
            <person name="Barry K.W."/>
            <person name="Cichocki N."/>
            <person name="Veneault-Fourrey C."/>
            <person name="LaButti K."/>
            <person name="Lindquist E.A."/>
            <person name="Lipzen A."/>
            <person name="Lundell T."/>
            <person name="Morin E."/>
            <person name="Murat C."/>
            <person name="Riley R."/>
            <person name="Ohm R."/>
            <person name="Sun H."/>
            <person name="Tunlid A."/>
            <person name="Henrissat B."/>
            <person name="Grigoriev I.V."/>
            <person name="Hibbett D.S."/>
            <person name="Martin F."/>
        </authorList>
    </citation>
    <scope>NUCLEOTIDE SEQUENCE [LARGE SCALE GENOMIC DNA]</scope>
    <source>
        <strain evidence="2">F 1598</strain>
    </source>
</reference>
<dbReference type="HOGENOM" id="CLU_1171013_0_0_1"/>
<dbReference type="InParanoid" id="A0A0C3EZW4"/>
<dbReference type="OrthoDB" id="5417142at2759"/>
<accession>A0A0C3EZW4</accession>
<dbReference type="EMBL" id="KN833019">
    <property type="protein sequence ID" value="KIM78075.1"/>
    <property type="molecule type" value="Genomic_DNA"/>
</dbReference>
<proteinExistence type="predicted"/>
<keyword evidence="2" id="KW-1185">Reference proteome</keyword>
<evidence type="ECO:0000313" key="2">
    <source>
        <dbReference type="Proteomes" id="UP000054166"/>
    </source>
</evidence>
<dbReference type="AlphaFoldDB" id="A0A0C3EZW4"/>
<evidence type="ECO:0000313" key="1">
    <source>
        <dbReference type="EMBL" id="KIM78075.1"/>
    </source>
</evidence>
<name>A0A0C3EZW4_PILCF</name>
<reference evidence="1 2" key="1">
    <citation type="submission" date="2014-04" db="EMBL/GenBank/DDBJ databases">
        <authorList>
            <consortium name="DOE Joint Genome Institute"/>
            <person name="Kuo A."/>
            <person name="Tarkka M."/>
            <person name="Buscot F."/>
            <person name="Kohler A."/>
            <person name="Nagy L.G."/>
            <person name="Floudas D."/>
            <person name="Copeland A."/>
            <person name="Barry K.W."/>
            <person name="Cichocki N."/>
            <person name="Veneault-Fourrey C."/>
            <person name="LaButti K."/>
            <person name="Lindquist E.A."/>
            <person name="Lipzen A."/>
            <person name="Lundell T."/>
            <person name="Morin E."/>
            <person name="Murat C."/>
            <person name="Sun H."/>
            <person name="Tunlid A."/>
            <person name="Henrissat B."/>
            <person name="Grigoriev I.V."/>
            <person name="Hibbett D.S."/>
            <person name="Martin F."/>
            <person name="Nordberg H.P."/>
            <person name="Cantor M.N."/>
            <person name="Hua S.X."/>
        </authorList>
    </citation>
    <scope>NUCLEOTIDE SEQUENCE [LARGE SCALE GENOMIC DNA]</scope>
    <source>
        <strain evidence="1 2">F 1598</strain>
    </source>
</reference>
<sequence>MDDLVLALNKVETESLETTSESKGGSDNSGYAYESDARLMDEKQVLEICGILDIPRWAVNNYKSMPPPESAGAGRVRAFRGDEKRGFLARPEVSQEYVDEVSSATARLMDPSSSLSMNLNEGHPWETWPPISTCDNFEIPVNEIRKQAAWAWYRTGMLCELAARQSGLGDAAKGEGLASVKRSPMSMSLSLKSERAKSHALSLFPDLLHEERVECPSWAEPFTAGQIPASPASMLHA</sequence>
<protein>
    <submittedName>
        <fullName evidence="1">Uncharacterized protein</fullName>
    </submittedName>
</protein>
<organism evidence="1 2">
    <name type="scientific">Piloderma croceum (strain F 1598)</name>
    <dbReference type="NCBI Taxonomy" id="765440"/>
    <lineage>
        <taxon>Eukaryota</taxon>
        <taxon>Fungi</taxon>
        <taxon>Dikarya</taxon>
        <taxon>Basidiomycota</taxon>
        <taxon>Agaricomycotina</taxon>
        <taxon>Agaricomycetes</taxon>
        <taxon>Agaricomycetidae</taxon>
        <taxon>Atheliales</taxon>
        <taxon>Atheliaceae</taxon>
        <taxon>Piloderma</taxon>
    </lineage>
</organism>
<dbReference type="Proteomes" id="UP000054166">
    <property type="component" value="Unassembled WGS sequence"/>
</dbReference>